<feature type="compositionally biased region" description="Polar residues" evidence="1">
    <location>
        <begin position="142"/>
        <end position="154"/>
    </location>
</feature>
<feature type="compositionally biased region" description="Low complexity" evidence="1">
    <location>
        <begin position="40"/>
        <end position="53"/>
    </location>
</feature>
<sequence>MSDANTFPNPFSSGWPGISGSAASSFQALNSGILTQQTSSVTGSSSASVTPTALRTTSTTQHKANVGPVVGGVVGGLIVLGVLGAAYLYLRRRRSRRRIGDAIRTSVAGEKPDLASDESQNLTSDAQEHVIEPFTAGGLYSDSGQSSSNANTSAAPFVQPPGPHSSSSAKPVPTIRGHVASSSQPSGEGKSEKALSKVAEKRKELSRMMAEREESLTLLQRERSLRSTEPNPFSAPGDMTVIAESHPQSTTSNDNEDDLRRQMRQLQEEMERMRGQLSVLQDEPPPVYE</sequence>
<name>A0A165QYB8_9AGAM</name>
<proteinExistence type="predicted"/>
<dbReference type="InParanoid" id="A0A165QYB8"/>
<dbReference type="OrthoDB" id="10660454at2759"/>
<dbReference type="AlphaFoldDB" id="A0A165QYB8"/>
<gene>
    <name evidence="3" type="ORF">NEOLEDRAFT_582052</name>
</gene>
<evidence type="ECO:0000313" key="3">
    <source>
        <dbReference type="EMBL" id="KZT23048.1"/>
    </source>
</evidence>
<feature type="region of interest" description="Disordered" evidence="1">
    <location>
        <begin position="136"/>
        <end position="261"/>
    </location>
</feature>
<reference evidence="3 4" key="1">
    <citation type="journal article" date="2016" name="Mol. Biol. Evol.">
        <title>Comparative Genomics of Early-Diverging Mushroom-Forming Fungi Provides Insights into the Origins of Lignocellulose Decay Capabilities.</title>
        <authorList>
            <person name="Nagy L.G."/>
            <person name="Riley R."/>
            <person name="Tritt A."/>
            <person name="Adam C."/>
            <person name="Daum C."/>
            <person name="Floudas D."/>
            <person name="Sun H."/>
            <person name="Yadav J.S."/>
            <person name="Pangilinan J."/>
            <person name="Larsson K.H."/>
            <person name="Matsuura K."/>
            <person name="Barry K."/>
            <person name="Labutti K."/>
            <person name="Kuo R."/>
            <person name="Ohm R.A."/>
            <person name="Bhattacharya S.S."/>
            <person name="Shirouzu T."/>
            <person name="Yoshinaga Y."/>
            <person name="Martin F.M."/>
            <person name="Grigoriev I.V."/>
            <person name="Hibbett D.S."/>
        </authorList>
    </citation>
    <scope>NUCLEOTIDE SEQUENCE [LARGE SCALE GENOMIC DNA]</scope>
    <source>
        <strain evidence="3 4">HHB14362 ss-1</strain>
    </source>
</reference>
<protein>
    <submittedName>
        <fullName evidence="3">Uncharacterized protein</fullName>
    </submittedName>
</protein>
<accession>A0A165QYB8</accession>
<dbReference type="EMBL" id="KV425589">
    <property type="protein sequence ID" value="KZT23048.1"/>
    <property type="molecule type" value="Genomic_DNA"/>
</dbReference>
<feature type="transmembrane region" description="Helical" evidence="2">
    <location>
        <begin position="69"/>
        <end position="90"/>
    </location>
</feature>
<keyword evidence="2" id="KW-0812">Transmembrane</keyword>
<feature type="region of interest" description="Disordered" evidence="1">
    <location>
        <begin position="40"/>
        <end position="61"/>
    </location>
</feature>
<evidence type="ECO:0000313" key="4">
    <source>
        <dbReference type="Proteomes" id="UP000076761"/>
    </source>
</evidence>
<feature type="region of interest" description="Disordered" evidence="1">
    <location>
        <begin position="270"/>
        <end position="289"/>
    </location>
</feature>
<keyword evidence="2" id="KW-1133">Transmembrane helix</keyword>
<keyword evidence="4" id="KW-1185">Reference proteome</keyword>
<organism evidence="3 4">
    <name type="scientific">Neolentinus lepideus HHB14362 ss-1</name>
    <dbReference type="NCBI Taxonomy" id="1314782"/>
    <lineage>
        <taxon>Eukaryota</taxon>
        <taxon>Fungi</taxon>
        <taxon>Dikarya</taxon>
        <taxon>Basidiomycota</taxon>
        <taxon>Agaricomycotina</taxon>
        <taxon>Agaricomycetes</taxon>
        <taxon>Gloeophyllales</taxon>
        <taxon>Gloeophyllaceae</taxon>
        <taxon>Neolentinus</taxon>
    </lineage>
</organism>
<dbReference type="Proteomes" id="UP000076761">
    <property type="component" value="Unassembled WGS sequence"/>
</dbReference>
<keyword evidence="2" id="KW-0472">Membrane</keyword>
<evidence type="ECO:0000256" key="2">
    <source>
        <dbReference type="SAM" id="Phobius"/>
    </source>
</evidence>
<feature type="compositionally biased region" description="Basic and acidic residues" evidence="1">
    <location>
        <begin position="189"/>
        <end position="226"/>
    </location>
</feature>
<evidence type="ECO:0000256" key="1">
    <source>
        <dbReference type="SAM" id="MobiDB-lite"/>
    </source>
</evidence>